<organism evidence="1 2">
    <name type="scientific">Pseudomonas aeruginosa</name>
    <dbReference type="NCBI Taxonomy" id="287"/>
    <lineage>
        <taxon>Bacteria</taxon>
        <taxon>Pseudomonadati</taxon>
        <taxon>Pseudomonadota</taxon>
        <taxon>Gammaproteobacteria</taxon>
        <taxon>Pseudomonadales</taxon>
        <taxon>Pseudomonadaceae</taxon>
        <taxon>Pseudomonas</taxon>
    </lineage>
</organism>
<dbReference type="Proteomes" id="UP000045039">
    <property type="component" value="Unassembled WGS sequence"/>
</dbReference>
<name>A0A9P1R654_PSEAI</name>
<dbReference type="EMBL" id="CVVU01000219">
    <property type="protein sequence ID" value="CRP38470.1"/>
    <property type="molecule type" value="Genomic_DNA"/>
</dbReference>
<protein>
    <submittedName>
        <fullName evidence="1">Uncharacterized protein</fullName>
    </submittedName>
</protein>
<reference evidence="2" key="1">
    <citation type="submission" date="2015-06" db="EMBL/GenBank/DDBJ databases">
        <authorList>
            <person name="Radhakrishnan Rajesh"/>
            <person name="Underwood Anthony"/>
            <person name="Al-Shahib Ali"/>
        </authorList>
    </citation>
    <scope>NUCLEOTIDE SEQUENCE [LARGE SCALE GENOMIC DNA]</scope>
    <source>
        <strain evidence="2">P19_London_7_VIM_2_05_10</strain>
    </source>
</reference>
<comment type="caution">
    <text evidence="1">The sequence shown here is derived from an EMBL/GenBank/DDBJ whole genome shotgun (WGS) entry which is preliminary data.</text>
</comment>
<proteinExistence type="predicted"/>
<gene>
    <name evidence="1" type="ORF">PAERUG_P19_London_7_VIM_2_05_10_04289</name>
</gene>
<dbReference type="AlphaFoldDB" id="A0A9P1R654"/>
<dbReference type="RefSeq" id="WP_023086954.1">
    <property type="nucleotide sequence ID" value="NZ_CP026680.1"/>
</dbReference>
<evidence type="ECO:0000313" key="2">
    <source>
        <dbReference type="Proteomes" id="UP000045039"/>
    </source>
</evidence>
<accession>A0A9P1R654</accession>
<evidence type="ECO:0000313" key="1">
    <source>
        <dbReference type="EMBL" id="CRP38470.1"/>
    </source>
</evidence>
<sequence>MNLANLINKQCSRDPSEVLTEEQAMSLWGEREVARQAAQNMALGVAAVGNLLANVGAEGEVGQETSERLGWFLEEIGGAIFMLVELEQVCTERINRQKERKQGEVPA</sequence>